<dbReference type="AlphaFoldDB" id="A0A285TT58"/>
<keyword evidence="1" id="KW-0812">Transmembrane</keyword>
<proteinExistence type="predicted"/>
<evidence type="ECO:0000313" key="3">
    <source>
        <dbReference type="Proteomes" id="UP000219331"/>
    </source>
</evidence>
<keyword evidence="1" id="KW-1133">Transmembrane helix</keyword>
<keyword evidence="1" id="KW-0472">Membrane</keyword>
<name>A0A285TT58_9HYPH</name>
<dbReference type="EMBL" id="OBML01000017">
    <property type="protein sequence ID" value="SOC27026.1"/>
    <property type="molecule type" value="Genomic_DNA"/>
</dbReference>
<accession>A0A285TT58</accession>
<evidence type="ECO:0000313" key="2">
    <source>
        <dbReference type="EMBL" id="SOC27026.1"/>
    </source>
</evidence>
<reference evidence="2 3" key="1">
    <citation type="submission" date="2017-08" db="EMBL/GenBank/DDBJ databases">
        <authorList>
            <person name="de Groot N.N."/>
        </authorList>
    </citation>
    <scope>NUCLEOTIDE SEQUENCE [LARGE SCALE GENOMIC DNA]</scope>
    <source>
        <strain evidence="2 3">USBA 352</strain>
    </source>
</reference>
<protein>
    <submittedName>
        <fullName evidence="2">Uncharacterized protein</fullName>
    </submittedName>
</protein>
<gene>
    <name evidence="2" type="ORF">SAMN05421512_11743</name>
</gene>
<dbReference type="Proteomes" id="UP000219331">
    <property type="component" value="Unassembled WGS sequence"/>
</dbReference>
<organism evidence="2 3">
    <name type="scientific">Stappia indica</name>
    <dbReference type="NCBI Taxonomy" id="538381"/>
    <lineage>
        <taxon>Bacteria</taxon>
        <taxon>Pseudomonadati</taxon>
        <taxon>Pseudomonadota</taxon>
        <taxon>Alphaproteobacteria</taxon>
        <taxon>Hyphomicrobiales</taxon>
        <taxon>Stappiaceae</taxon>
        <taxon>Stappia</taxon>
    </lineage>
</organism>
<keyword evidence="3" id="KW-1185">Reference proteome</keyword>
<sequence>MMEFFGDGFQMLGGTAIMLVVLFLFFAPLYYADWLHGKDLAKLAMITTFATVILAVSAVGIASPLVLIIGWGIAALLSAASRILAEMIALRERR</sequence>
<feature type="transmembrane region" description="Helical" evidence="1">
    <location>
        <begin position="12"/>
        <end position="31"/>
    </location>
</feature>
<evidence type="ECO:0000256" key="1">
    <source>
        <dbReference type="SAM" id="Phobius"/>
    </source>
</evidence>